<evidence type="ECO:0000313" key="3">
    <source>
        <dbReference type="Proteomes" id="UP000179157"/>
    </source>
</evidence>
<dbReference type="InterPro" id="IPR016181">
    <property type="entry name" value="Acyl_CoA_acyltransferase"/>
</dbReference>
<dbReference type="PANTHER" id="PTHR43441:SF12">
    <property type="entry name" value="RIBOSOMAL N-ACETYLTRANSFERASE YDAF-RELATED"/>
    <property type="match status" value="1"/>
</dbReference>
<dbReference type="GO" id="GO:0008999">
    <property type="term" value="F:protein-N-terminal-alanine acetyltransferase activity"/>
    <property type="evidence" value="ECO:0007669"/>
    <property type="project" value="TreeGrafter"/>
</dbReference>
<dbReference type="AlphaFoldDB" id="A0A1F5UY23"/>
<comment type="caution">
    <text evidence="2">The sequence shown here is derived from an EMBL/GenBank/DDBJ whole genome shotgun (WGS) entry which is preliminary data.</text>
</comment>
<feature type="domain" description="N-acetyltransferase" evidence="1">
    <location>
        <begin position="21"/>
        <end position="176"/>
    </location>
</feature>
<dbReference type="EMBL" id="MFGX01000043">
    <property type="protein sequence ID" value="OGF56046.1"/>
    <property type="molecule type" value="Genomic_DNA"/>
</dbReference>
<dbReference type="Pfam" id="PF13302">
    <property type="entry name" value="Acetyltransf_3"/>
    <property type="match status" value="1"/>
</dbReference>
<dbReference type="PANTHER" id="PTHR43441">
    <property type="entry name" value="RIBOSOMAL-PROTEIN-SERINE ACETYLTRANSFERASE"/>
    <property type="match status" value="1"/>
</dbReference>
<dbReference type="SUPFAM" id="SSF55729">
    <property type="entry name" value="Acyl-CoA N-acyltransferases (Nat)"/>
    <property type="match status" value="1"/>
</dbReference>
<proteinExistence type="predicted"/>
<dbReference type="Gene3D" id="3.40.630.30">
    <property type="match status" value="1"/>
</dbReference>
<dbReference type="STRING" id="1817864.A2Z21_01705"/>
<dbReference type="PROSITE" id="PS51186">
    <property type="entry name" value="GNAT"/>
    <property type="match status" value="1"/>
</dbReference>
<keyword evidence="2" id="KW-0808">Transferase</keyword>
<name>A0A1F5UY23_FRAXR</name>
<dbReference type="GO" id="GO:1990189">
    <property type="term" value="F:protein N-terminal-serine acetyltransferase activity"/>
    <property type="evidence" value="ECO:0007669"/>
    <property type="project" value="TreeGrafter"/>
</dbReference>
<dbReference type="InterPro" id="IPR051908">
    <property type="entry name" value="Ribosomal_N-acetyltransferase"/>
</dbReference>
<reference evidence="2 3" key="1">
    <citation type="journal article" date="2016" name="Nat. Commun.">
        <title>Thousands of microbial genomes shed light on interconnected biogeochemical processes in an aquifer system.</title>
        <authorList>
            <person name="Anantharaman K."/>
            <person name="Brown C.T."/>
            <person name="Hug L.A."/>
            <person name="Sharon I."/>
            <person name="Castelle C.J."/>
            <person name="Probst A.J."/>
            <person name="Thomas B.C."/>
            <person name="Singh A."/>
            <person name="Wilkins M.J."/>
            <person name="Karaoz U."/>
            <person name="Brodie E.L."/>
            <person name="Williams K.H."/>
            <person name="Hubbard S.S."/>
            <person name="Banfield J.F."/>
        </authorList>
    </citation>
    <scope>NUCLEOTIDE SEQUENCE [LARGE SCALE GENOMIC DNA]</scope>
    <source>
        <strain evidence="3">RBG_16_55_9</strain>
    </source>
</reference>
<dbReference type="Proteomes" id="UP000179157">
    <property type="component" value="Unassembled WGS sequence"/>
</dbReference>
<gene>
    <name evidence="2" type="ORF">A2Z21_01705</name>
</gene>
<sequence length="182" mass="21333">MFICRLDAEAELRLLEDRHATELFLLTDQNRDHLRRWLPWVDVTASIEITRKFIRNALKLFAANRGFQAGIWYQGRLAGVIGYHRIDWFNRKTSIGYWLGASFQGKGLMTKACRALVDYAFHDLKLNRVEIRCAAQNKRSRAIPERLGFTQEGVSRQAEWLYDHYVDHVIYAMLASEWRGGR</sequence>
<accession>A0A1F5UY23</accession>
<evidence type="ECO:0000259" key="1">
    <source>
        <dbReference type="PROSITE" id="PS51186"/>
    </source>
</evidence>
<organism evidence="2 3">
    <name type="scientific">Fraserbacteria sp. (strain RBG_16_55_9)</name>
    <dbReference type="NCBI Taxonomy" id="1817864"/>
    <lineage>
        <taxon>Bacteria</taxon>
        <taxon>Candidatus Fraseribacteriota</taxon>
    </lineage>
</organism>
<protein>
    <submittedName>
        <fullName evidence="2">Alanine acetyltransferase</fullName>
    </submittedName>
</protein>
<dbReference type="InterPro" id="IPR000182">
    <property type="entry name" value="GNAT_dom"/>
</dbReference>
<dbReference type="GO" id="GO:0005737">
    <property type="term" value="C:cytoplasm"/>
    <property type="evidence" value="ECO:0007669"/>
    <property type="project" value="TreeGrafter"/>
</dbReference>
<evidence type="ECO:0000313" key="2">
    <source>
        <dbReference type="EMBL" id="OGF56046.1"/>
    </source>
</evidence>